<name>A0ABW9RQT1_9BACT</name>
<keyword evidence="1 5" id="KW-0597">Phosphoprotein</keyword>
<dbReference type="EMBL" id="SMLW01000503">
    <property type="protein sequence ID" value="MTI25320.1"/>
    <property type="molecule type" value="Genomic_DNA"/>
</dbReference>
<accession>A0ABW9RQT1</accession>
<evidence type="ECO:0000313" key="8">
    <source>
        <dbReference type="EMBL" id="MTI25320.1"/>
    </source>
</evidence>
<evidence type="ECO:0000256" key="1">
    <source>
        <dbReference type="ARBA" id="ARBA00022553"/>
    </source>
</evidence>
<evidence type="ECO:0000259" key="7">
    <source>
        <dbReference type="PROSITE" id="PS50110"/>
    </source>
</evidence>
<dbReference type="InterPro" id="IPR058245">
    <property type="entry name" value="NreC/VraR/RcsB-like_REC"/>
</dbReference>
<comment type="caution">
    <text evidence="8">The sequence shown here is derived from an EMBL/GenBank/DDBJ whole genome shotgun (WGS) entry which is preliminary data.</text>
</comment>
<evidence type="ECO:0000259" key="6">
    <source>
        <dbReference type="PROSITE" id="PS50043"/>
    </source>
</evidence>
<dbReference type="InterPro" id="IPR039420">
    <property type="entry name" value="WalR-like"/>
</dbReference>
<protein>
    <submittedName>
        <fullName evidence="8">Response regulator transcription factor</fullName>
    </submittedName>
</protein>
<reference evidence="8 9" key="1">
    <citation type="submission" date="2019-02" db="EMBL/GenBank/DDBJ databases">
        <authorList>
            <person name="Goldberg S.R."/>
            <person name="Haltli B.A."/>
            <person name="Correa H."/>
            <person name="Russell K.G."/>
        </authorList>
    </citation>
    <scope>NUCLEOTIDE SEQUENCE [LARGE SCALE GENOMIC DNA]</scope>
    <source>
        <strain evidence="8 9">JCM 16186</strain>
    </source>
</reference>
<dbReference type="SUPFAM" id="SSF52172">
    <property type="entry name" value="CheY-like"/>
    <property type="match status" value="1"/>
</dbReference>
<dbReference type="PROSITE" id="PS50043">
    <property type="entry name" value="HTH_LUXR_2"/>
    <property type="match status" value="1"/>
</dbReference>
<keyword evidence="2" id="KW-0805">Transcription regulation</keyword>
<dbReference type="CDD" id="cd17535">
    <property type="entry name" value="REC_NarL-like"/>
    <property type="match status" value="1"/>
</dbReference>
<dbReference type="InterPro" id="IPR000792">
    <property type="entry name" value="Tscrpt_reg_LuxR_C"/>
</dbReference>
<dbReference type="InterPro" id="IPR001789">
    <property type="entry name" value="Sig_transdc_resp-reg_receiver"/>
</dbReference>
<evidence type="ECO:0000256" key="3">
    <source>
        <dbReference type="ARBA" id="ARBA00023125"/>
    </source>
</evidence>
<organism evidence="8 9">
    <name type="scientific">Fulvivirga kasyanovii</name>
    <dbReference type="NCBI Taxonomy" id="396812"/>
    <lineage>
        <taxon>Bacteria</taxon>
        <taxon>Pseudomonadati</taxon>
        <taxon>Bacteroidota</taxon>
        <taxon>Cytophagia</taxon>
        <taxon>Cytophagales</taxon>
        <taxon>Fulvivirgaceae</taxon>
        <taxon>Fulvivirga</taxon>
    </lineage>
</organism>
<evidence type="ECO:0000256" key="4">
    <source>
        <dbReference type="ARBA" id="ARBA00023163"/>
    </source>
</evidence>
<dbReference type="Gene3D" id="3.40.50.2300">
    <property type="match status" value="1"/>
</dbReference>
<feature type="modified residue" description="4-aspartylphosphate" evidence="5">
    <location>
        <position position="57"/>
    </location>
</feature>
<keyword evidence="4" id="KW-0804">Transcription</keyword>
<dbReference type="Pfam" id="PF00196">
    <property type="entry name" value="GerE"/>
    <property type="match status" value="1"/>
</dbReference>
<dbReference type="PRINTS" id="PR00038">
    <property type="entry name" value="HTHLUXR"/>
</dbReference>
<evidence type="ECO:0000313" key="9">
    <source>
        <dbReference type="Proteomes" id="UP000798808"/>
    </source>
</evidence>
<dbReference type="InterPro" id="IPR011006">
    <property type="entry name" value="CheY-like_superfamily"/>
</dbReference>
<feature type="non-terminal residue" evidence="8">
    <location>
        <position position="205"/>
    </location>
</feature>
<dbReference type="PANTHER" id="PTHR43214:SF41">
    <property type="entry name" value="NITRATE_NITRITE RESPONSE REGULATOR PROTEIN NARP"/>
    <property type="match status" value="1"/>
</dbReference>
<proteinExistence type="predicted"/>
<feature type="domain" description="Response regulatory" evidence="7">
    <location>
        <begin position="6"/>
        <end position="122"/>
    </location>
</feature>
<dbReference type="RefSeq" id="WP_155171352.1">
    <property type="nucleotide sequence ID" value="NZ_SMLW01000503.1"/>
</dbReference>
<dbReference type="Pfam" id="PF00072">
    <property type="entry name" value="Response_reg"/>
    <property type="match status" value="1"/>
</dbReference>
<dbReference type="SMART" id="SM00448">
    <property type="entry name" value="REC"/>
    <property type="match status" value="1"/>
</dbReference>
<keyword evidence="3" id="KW-0238">DNA-binding</keyword>
<dbReference type="PANTHER" id="PTHR43214">
    <property type="entry name" value="TWO-COMPONENT RESPONSE REGULATOR"/>
    <property type="match status" value="1"/>
</dbReference>
<dbReference type="SMART" id="SM00421">
    <property type="entry name" value="HTH_LUXR"/>
    <property type="match status" value="1"/>
</dbReference>
<dbReference type="PROSITE" id="PS50110">
    <property type="entry name" value="RESPONSE_REGULATORY"/>
    <property type="match status" value="1"/>
</dbReference>
<sequence length="205" mass="23233">MENTIKVILADDHEIVRNGIRLLLETEEDIEVVGEASNGEEAIEVVRKLRPDLLIVDIRMPVLNGIDTTARIKKEFSDTKVLVLSMHDDEEYIIKSIDCGADGYLLKDTNKPEFVKAIHSTMEGHKYFSGDISDILVNHYLSAKKSPSADETSDNASDYQLTKRERQILHMIYNGFSNKAIADELQKSVRTVETHRFNIMKKLGV</sequence>
<evidence type="ECO:0000256" key="2">
    <source>
        <dbReference type="ARBA" id="ARBA00023015"/>
    </source>
</evidence>
<dbReference type="InterPro" id="IPR016032">
    <property type="entry name" value="Sig_transdc_resp-reg_C-effctor"/>
</dbReference>
<keyword evidence="9" id="KW-1185">Reference proteome</keyword>
<dbReference type="SUPFAM" id="SSF46894">
    <property type="entry name" value="C-terminal effector domain of the bipartite response regulators"/>
    <property type="match status" value="1"/>
</dbReference>
<feature type="domain" description="HTH luxR-type" evidence="6">
    <location>
        <begin position="154"/>
        <end position="205"/>
    </location>
</feature>
<evidence type="ECO:0000256" key="5">
    <source>
        <dbReference type="PROSITE-ProRule" id="PRU00169"/>
    </source>
</evidence>
<dbReference type="Proteomes" id="UP000798808">
    <property type="component" value="Unassembled WGS sequence"/>
</dbReference>
<gene>
    <name evidence="8" type="ORF">E1163_10235</name>
</gene>
<dbReference type="CDD" id="cd06170">
    <property type="entry name" value="LuxR_C_like"/>
    <property type="match status" value="1"/>
</dbReference>